<evidence type="ECO:0000256" key="1">
    <source>
        <dbReference type="SAM" id="MobiDB-lite"/>
    </source>
</evidence>
<name>A0A0G4GNS4_9ALVE</name>
<dbReference type="AlphaFoldDB" id="A0A0G4GNS4"/>
<dbReference type="VEuPathDB" id="CryptoDB:Cvel_22699"/>
<sequence>MPRMVTESSLLSVTRRFKSRPSNTGSIWGDVSRLVFRNVISRLDKEGKRTDSLKEANKSGQRGVTPFGPTIHVNFSTRGKTNPDSPQNLRSCTLSSPGPPNSRLFSFWRRQNLFWGKGGGVCSNFGITKTFKVSSVSRASSARSFGYSAKQTFTP</sequence>
<gene>
    <name evidence="2" type="ORF">Cvel_22699</name>
</gene>
<feature type="compositionally biased region" description="Polar residues" evidence="1">
    <location>
        <begin position="73"/>
        <end position="96"/>
    </location>
</feature>
<protein>
    <submittedName>
        <fullName evidence="2">Uncharacterized protein</fullName>
    </submittedName>
</protein>
<reference evidence="2" key="1">
    <citation type="submission" date="2014-11" db="EMBL/GenBank/DDBJ databases">
        <authorList>
            <person name="Otto D Thomas"/>
            <person name="Naeem Raeece"/>
        </authorList>
    </citation>
    <scope>NUCLEOTIDE SEQUENCE</scope>
</reference>
<organism evidence="2">
    <name type="scientific">Chromera velia CCMP2878</name>
    <dbReference type="NCBI Taxonomy" id="1169474"/>
    <lineage>
        <taxon>Eukaryota</taxon>
        <taxon>Sar</taxon>
        <taxon>Alveolata</taxon>
        <taxon>Colpodellida</taxon>
        <taxon>Chromeraceae</taxon>
        <taxon>Chromera</taxon>
    </lineage>
</organism>
<proteinExistence type="predicted"/>
<feature type="compositionally biased region" description="Basic and acidic residues" evidence="1">
    <location>
        <begin position="47"/>
        <end position="57"/>
    </location>
</feature>
<accession>A0A0G4GNS4</accession>
<evidence type="ECO:0000313" key="2">
    <source>
        <dbReference type="EMBL" id="CEM31929.1"/>
    </source>
</evidence>
<feature type="region of interest" description="Disordered" evidence="1">
    <location>
        <begin position="47"/>
        <end position="97"/>
    </location>
</feature>
<dbReference type="EMBL" id="CDMZ01001393">
    <property type="protein sequence ID" value="CEM31929.1"/>
    <property type="molecule type" value="Genomic_DNA"/>
</dbReference>